<evidence type="ECO:0000313" key="2">
    <source>
        <dbReference type="EMBL" id="GGI22930.1"/>
    </source>
</evidence>
<reference evidence="2" key="2">
    <citation type="submission" date="2022-12" db="EMBL/GenBank/DDBJ databases">
        <authorList>
            <person name="Sun Q."/>
            <person name="Zhou Y."/>
        </authorList>
    </citation>
    <scope>NUCLEOTIDE SEQUENCE</scope>
    <source>
        <strain evidence="2">CGMCC 1.15034</strain>
    </source>
</reference>
<evidence type="ECO:0000313" key="3">
    <source>
        <dbReference type="Proteomes" id="UP000625079"/>
    </source>
</evidence>
<sequence>MRRLAWRRAQRPAKRRRRTCDEPVAPLPHRLKQLAERARRDAAELPPGKEREDFLLKATQADNVLEFVRLLRR</sequence>
<accession>A0AA87W5Z6</accession>
<reference evidence="2" key="1">
    <citation type="journal article" date="2014" name="Int. J. Syst. Evol. Microbiol.">
        <title>Complete genome sequence of Corynebacterium casei LMG S-19264T (=DSM 44701T), isolated from a smear-ripened cheese.</title>
        <authorList>
            <consortium name="US DOE Joint Genome Institute (JGI-PGF)"/>
            <person name="Walter F."/>
            <person name="Albersmeier A."/>
            <person name="Kalinowski J."/>
            <person name="Ruckert C."/>
        </authorList>
    </citation>
    <scope>NUCLEOTIDE SEQUENCE</scope>
    <source>
        <strain evidence="2">CGMCC 1.15034</strain>
    </source>
</reference>
<evidence type="ECO:0000256" key="1">
    <source>
        <dbReference type="SAM" id="MobiDB-lite"/>
    </source>
</evidence>
<organism evidence="2 3">
    <name type="scientific">Bradyrhizobium guangdongense</name>
    <dbReference type="NCBI Taxonomy" id="1325090"/>
    <lineage>
        <taxon>Bacteria</taxon>
        <taxon>Pseudomonadati</taxon>
        <taxon>Pseudomonadota</taxon>
        <taxon>Alphaproteobacteria</taxon>
        <taxon>Hyphomicrobiales</taxon>
        <taxon>Nitrobacteraceae</taxon>
        <taxon>Bradyrhizobium</taxon>
    </lineage>
</organism>
<dbReference type="Proteomes" id="UP000625079">
    <property type="component" value="Unassembled WGS sequence"/>
</dbReference>
<protein>
    <submittedName>
        <fullName evidence="2">Uncharacterized protein</fullName>
    </submittedName>
</protein>
<comment type="caution">
    <text evidence="2">The sequence shown here is derived from an EMBL/GenBank/DDBJ whole genome shotgun (WGS) entry which is preliminary data.</text>
</comment>
<dbReference type="EMBL" id="BMHC01000002">
    <property type="protein sequence ID" value="GGI22930.1"/>
    <property type="molecule type" value="Genomic_DNA"/>
</dbReference>
<dbReference type="AlphaFoldDB" id="A0AA87W5Z6"/>
<proteinExistence type="predicted"/>
<feature type="compositionally biased region" description="Basic residues" evidence="1">
    <location>
        <begin position="1"/>
        <end position="18"/>
    </location>
</feature>
<gene>
    <name evidence="2" type="ORF">GCM10010987_21860</name>
</gene>
<name>A0AA87W5Z6_9BRAD</name>
<feature type="region of interest" description="Disordered" evidence="1">
    <location>
        <begin position="1"/>
        <end position="22"/>
    </location>
</feature>